<reference evidence="1 2" key="2">
    <citation type="journal article" date="2021" name="Genomics">
        <title>High-quality reference genome for Clonorchis sinensis.</title>
        <authorList>
            <person name="Young N.D."/>
            <person name="Stroehlein A.J."/>
            <person name="Kinkar L."/>
            <person name="Wang T."/>
            <person name="Sohn W.M."/>
            <person name="Chang B.C.H."/>
            <person name="Kaur P."/>
            <person name="Weisz D."/>
            <person name="Dudchenko O."/>
            <person name="Aiden E.L."/>
            <person name="Korhonen P.K."/>
            <person name="Gasser R.B."/>
        </authorList>
    </citation>
    <scope>NUCLEOTIDE SEQUENCE [LARGE SCALE GENOMIC DNA]</scope>
    <source>
        <strain evidence="1">Cs-k2</strain>
    </source>
</reference>
<reference evidence="1 2" key="1">
    <citation type="journal article" date="2018" name="Biotechnol. Adv.">
        <title>Improved genomic resources and new bioinformatic workflow for the carcinogenic parasite Clonorchis sinensis: Biotechnological implications.</title>
        <authorList>
            <person name="Wang D."/>
            <person name="Korhonen P.K."/>
            <person name="Gasser R.B."/>
            <person name="Young N.D."/>
        </authorList>
    </citation>
    <scope>NUCLEOTIDE SEQUENCE [LARGE SCALE GENOMIC DNA]</scope>
    <source>
        <strain evidence="1">Cs-k2</strain>
    </source>
</reference>
<dbReference type="InParanoid" id="A0A3R7GIQ9"/>
<protein>
    <submittedName>
        <fullName evidence="1">Uncharacterized protein</fullName>
    </submittedName>
</protein>
<name>A0A3R7GIQ9_CLOSI</name>
<dbReference type="AlphaFoldDB" id="A0A3R7GIQ9"/>
<comment type="caution">
    <text evidence="1">The sequence shown here is derived from an EMBL/GenBank/DDBJ whole genome shotgun (WGS) entry which is preliminary data.</text>
</comment>
<keyword evidence="2" id="KW-1185">Reference proteome</keyword>
<gene>
    <name evidence="1" type="ORF">CSKR_107421</name>
</gene>
<dbReference type="EMBL" id="NIRI02000013">
    <property type="protein sequence ID" value="KAG5452876.1"/>
    <property type="molecule type" value="Genomic_DNA"/>
</dbReference>
<evidence type="ECO:0000313" key="1">
    <source>
        <dbReference type="EMBL" id="KAG5452876.1"/>
    </source>
</evidence>
<organism evidence="1 2">
    <name type="scientific">Clonorchis sinensis</name>
    <name type="common">Chinese liver fluke</name>
    <dbReference type="NCBI Taxonomy" id="79923"/>
    <lineage>
        <taxon>Eukaryota</taxon>
        <taxon>Metazoa</taxon>
        <taxon>Spiralia</taxon>
        <taxon>Lophotrochozoa</taxon>
        <taxon>Platyhelminthes</taxon>
        <taxon>Trematoda</taxon>
        <taxon>Digenea</taxon>
        <taxon>Opisthorchiida</taxon>
        <taxon>Opisthorchiata</taxon>
        <taxon>Opisthorchiidae</taxon>
        <taxon>Clonorchis</taxon>
    </lineage>
</organism>
<proteinExistence type="predicted"/>
<sequence>MFSSAKELPCSCRFSDDHAYIGYSSPPMALSSFPTQNPLAFRRFGGSFICLGWLGSCQVHRAQTALINAMAFHSPAGSCRHPTPLWLTNGFPKVVCTRTWKP</sequence>
<evidence type="ECO:0000313" key="2">
    <source>
        <dbReference type="Proteomes" id="UP000286415"/>
    </source>
</evidence>
<accession>A0A3R7GIQ9</accession>
<dbReference type="Proteomes" id="UP000286415">
    <property type="component" value="Unassembled WGS sequence"/>
</dbReference>